<dbReference type="EMBL" id="CP003345">
    <property type="protein sequence ID" value="AFM05671.1"/>
    <property type="molecule type" value="Genomic_DNA"/>
</dbReference>
<dbReference type="eggNOG" id="COG0694">
    <property type="taxonomic scope" value="Bacteria"/>
</dbReference>
<keyword evidence="4" id="KW-1185">Reference proteome</keyword>
<dbReference type="InterPro" id="IPR034904">
    <property type="entry name" value="FSCA_dom_sf"/>
</dbReference>
<protein>
    <submittedName>
        <fullName evidence="3">Thioredoxin-like protein</fullName>
    </submittedName>
</protein>
<proteinExistence type="inferred from homology"/>
<dbReference type="OrthoDB" id="9796965at2"/>
<dbReference type="InterPro" id="IPR001075">
    <property type="entry name" value="NIF_FeS_clus_asmbl_NifU_C"/>
</dbReference>
<name>I4ANY6_BERLS</name>
<dbReference type="Gene3D" id="3.30.300.130">
    <property type="entry name" value="Fe-S cluster assembly (FSCA)"/>
    <property type="match status" value="1"/>
</dbReference>
<dbReference type="AlphaFoldDB" id="I4ANY6"/>
<accession>I4ANY6</accession>
<dbReference type="PANTHER" id="PTHR11178:SF25">
    <property type="entry name" value="NIFU-LIKE PROTEIN 3, CHLOROPLASTIC"/>
    <property type="match status" value="1"/>
</dbReference>
<dbReference type="GO" id="GO:0005506">
    <property type="term" value="F:iron ion binding"/>
    <property type="evidence" value="ECO:0007669"/>
    <property type="project" value="InterPro"/>
</dbReference>
<organism evidence="3 4">
    <name type="scientific">Bernardetia litoralis (strain ATCC 23117 / DSM 6794 / NBRC 15988 / NCIMB 1366 / Fx l1 / Sio-4)</name>
    <name type="common">Flexibacter litoralis</name>
    <dbReference type="NCBI Taxonomy" id="880071"/>
    <lineage>
        <taxon>Bacteria</taxon>
        <taxon>Pseudomonadati</taxon>
        <taxon>Bacteroidota</taxon>
        <taxon>Cytophagia</taxon>
        <taxon>Cytophagales</taxon>
        <taxon>Bernardetiaceae</taxon>
        <taxon>Bernardetia</taxon>
    </lineage>
</organism>
<dbReference type="STRING" id="880071.Fleli_3342"/>
<dbReference type="PATRIC" id="fig|880071.3.peg.3345"/>
<evidence type="ECO:0000313" key="4">
    <source>
        <dbReference type="Proteomes" id="UP000006054"/>
    </source>
</evidence>
<evidence type="ECO:0000313" key="3">
    <source>
        <dbReference type="EMBL" id="AFM05671.1"/>
    </source>
</evidence>
<dbReference type="SUPFAM" id="SSF117916">
    <property type="entry name" value="Fe-S cluster assembly (FSCA) domain-like"/>
    <property type="match status" value="1"/>
</dbReference>
<dbReference type="PANTHER" id="PTHR11178">
    <property type="entry name" value="IRON-SULFUR CLUSTER SCAFFOLD PROTEIN NFU-RELATED"/>
    <property type="match status" value="1"/>
</dbReference>
<dbReference type="GO" id="GO:0016226">
    <property type="term" value="P:iron-sulfur cluster assembly"/>
    <property type="evidence" value="ECO:0007669"/>
    <property type="project" value="InterPro"/>
</dbReference>
<reference evidence="4" key="1">
    <citation type="submission" date="2012-06" db="EMBL/GenBank/DDBJ databases">
        <title>The complete genome of Flexibacter litoralis DSM 6794.</title>
        <authorList>
            <person name="Lucas S."/>
            <person name="Copeland A."/>
            <person name="Lapidus A."/>
            <person name="Glavina del Rio T."/>
            <person name="Dalin E."/>
            <person name="Tice H."/>
            <person name="Bruce D."/>
            <person name="Goodwin L."/>
            <person name="Pitluck S."/>
            <person name="Peters L."/>
            <person name="Ovchinnikova G."/>
            <person name="Lu M."/>
            <person name="Kyrpides N."/>
            <person name="Mavromatis K."/>
            <person name="Ivanova N."/>
            <person name="Brettin T."/>
            <person name="Detter J.C."/>
            <person name="Han C."/>
            <person name="Larimer F."/>
            <person name="Land M."/>
            <person name="Hauser L."/>
            <person name="Markowitz V."/>
            <person name="Cheng J.-F."/>
            <person name="Hugenholtz P."/>
            <person name="Woyke T."/>
            <person name="Wu D."/>
            <person name="Spring S."/>
            <person name="Lang E."/>
            <person name="Kopitz M."/>
            <person name="Brambilla E."/>
            <person name="Klenk H.-P."/>
            <person name="Eisen J.A."/>
        </authorList>
    </citation>
    <scope>NUCLEOTIDE SEQUENCE [LARGE SCALE GENOMIC DNA]</scope>
    <source>
        <strain evidence="4">ATCC 23117 / DSM 6794 / NBRC 15988 / NCIMB 1366 / Sio-4</strain>
    </source>
</reference>
<comment type="similarity">
    <text evidence="1">Belongs to the NifU family.</text>
</comment>
<dbReference type="Proteomes" id="UP000006054">
    <property type="component" value="Chromosome"/>
</dbReference>
<dbReference type="RefSeq" id="WP_014799098.1">
    <property type="nucleotide sequence ID" value="NC_018018.1"/>
</dbReference>
<evidence type="ECO:0000259" key="2">
    <source>
        <dbReference type="Pfam" id="PF01106"/>
    </source>
</evidence>
<dbReference type="GO" id="GO:0051536">
    <property type="term" value="F:iron-sulfur cluster binding"/>
    <property type="evidence" value="ECO:0007669"/>
    <property type="project" value="InterPro"/>
</dbReference>
<dbReference type="Pfam" id="PF01106">
    <property type="entry name" value="NifU"/>
    <property type="match status" value="1"/>
</dbReference>
<evidence type="ECO:0000256" key="1">
    <source>
        <dbReference type="ARBA" id="ARBA00006420"/>
    </source>
</evidence>
<dbReference type="KEGG" id="fli:Fleli_3342"/>
<feature type="domain" description="NIF system FeS cluster assembly NifU C-terminal" evidence="2">
    <location>
        <begin position="7"/>
        <end position="73"/>
    </location>
</feature>
<dbReference type="HOGENOM" id="CLU_060555_4_2_10"/>
<gene>
    <name evidence="3" type="ordered locus">Fleli_3342</name>
</gene>
<sequence>MSLEEKVEAALETVRPYLKADGGDVKVIEITEDGIVKVEMIGACGSCSISPITLKTGIEQAILSHVPEIKSVEAINLTDTKEKNVAI</sequence>